<evidence type="ECO:0000256" key="10">
    <source>
        <dbReference type="RuleBase" id="RU000304"/>
    </source>
</evidence>
<reference evidence="14 15" key="1">
    <citation type="submission" date="2015-01" db="EMBL/GenBank/DDBJ databases">
        <title>The Genome Sequence of Ochroconis gallopava CBS43764.</title>
        <authorList>
            <consortium name="The Broad Institute Genomics Platform"/>
            <person name="Cuomo C."/>
            <person name="de Hoog S."/>
            <person name="Gorbushina A."/>
            <person name="Stielow B."/>
            <person name="Teixiera M."/>
            <person name="Abouelleil A."/>
            <person name="Chapman S.B."/>
            <person name="Priest M."/>
            <person name="Young S.K."/>
            <person name="Wortman J."/>
            <person name="Nusbaum C."/>
            <person name="Birren B."/>
        </authorList>
    </citation>
    <scope>NUCLEOTIDE SEQUENCE [LARGE SCALE GENOMIC DNA]</scope>
    <source>
        <strain evidence="14 15">CBS 43764</strain>
    </source>
</reference>
<dbReference type="GO" id="GO:0005524">
    <property type="term" value="F:ATP binding"/>
    <property type="evidence" value="ECO:0007669"/>
    <property type="project" value="UniProtKB-UniRule"/>
</dbReference>
<dbReference type="PROSITE" id="PS00107">
    <property type="entry name" value="PROTEIN_KINASE_ATP"/>
    <property type="match status" value="1"/>
</dbReference>
<dbReference type="Gene3D" id="1.10.510.10">
    <property type="entry name" value="Transferase(Phosphotransferase) domain 1"/>
    <property type="match status" value="1"/>
</dbReference>
<dbReference type="STRING" id="253628.A0A0D2ADK4"/>
<protein>
    <recommendedName>
        <fullName evidence="1">cAMP-dependent protein kinase</fullName>
        <ecNumber evidence="1">2.7.11.11</ecNumber>
    </recommendedName>
</protein>
<evidence type="ECO:0000256" key="7">
    <source>
        <dbReference type="ARBA" id="ARBA00047292"/>
    </source>
</evidence>
<keyword evidence="3" id="KW-0808">Transferase</keyword>
<dbReference type="InterPro" id="IPR000961">
    <property type="entry name" value="AGC-kinase_C"/>
</dbReference>
<evidence type="ECO:0000259" key="13">
    <source>
        <dbReference type="PROSITE" id="PS51285"/>
    </source>
</evidence>
<dbReference type="InterPro" id="IPR011009">
    <property type="entry name" value="Kinase-like_dom_sf"/>
</dbReference>
<dbReference type="SMART" id="SM00133">
    <property type="entry name" value="S_TK_X"/>
    <property type="match status" value="1"/>
</dbReference>
<name>A0A0D2ADK4_9PEZI</name>
<dbReference type="PANTHER" id="PTHR24353">
    <property type="entry name" value="CYCLIC NUCLEOTIDE-DEPENDENT PROTEIN KINASE"/>
    <property type="match status" value="1"/>
</dbReference>
<dbReference type="VEuPathDB" id="FungiDB:PV09_04275"/>
<evidence type="ECO:0000256" key="8">
    <source>
        <dbReference type="ARBA" id="ARBA00047454"/>
    </source>
</evidence>
<keyword evidence="6 9" id="KW-0067">ATP-binding</keyword>
<keyword evidence="5" id="KW-0418">Kinase</keyword>
<evidence type="ECO:0000256" key="5">
    <source>
        <dbReference type="ARBA" id="ARBA00022777"/>
    </source>
</evidence>
<comment type="catalytic activity">
    <reaction evidence="8">
        <text>L-seryl-[protein] + ATP = O-phospho-L-seryl-[protein] + ADP + H(+)</text>
        <dbReference type="Rhea" id="RHEA:17989"/>
        <dbReference type="Rhea" id="RHEA-COMP:9863"/>
        <dbReference type="Rhea" id="RHEA-COMP:11604"/>
        <dbReference type="ChEBI" id="CHEBI:15378"/>
        <dbReference type="ChEBI" id="CHEBI:29999"/>
        <dbReference type="ChEBI" id="CHEBI:30616"/>
        <dbReference type="ChEBI" id="CHEBI:83421"/>
        <dbReference type="ChEBI" id="CHEBI:456216"/>
        <dbReference type="EC" id="2.7.11.11"/>
    </reaction>
</comment>
<dbReference type="SMART" id="SM00220">
    <property type="entry name" value="S_TKc"/>
    <property type="match status" value="1"/>
</dbReference>
<dbReference type="Pfam" id="PF00069">
    <property type="entry name" value="Pkinase"/>
    <property type="match status" value="1"/>
</dbReference>
<keyword evidence="4 9" id="KW-0547">Nucleotide-binding</keyword>
<dbReference type="PROSITE" id="PS00108">
    <property type="entry name" value="PROTEIN_KINASE_ST"/>
    <property type="match status" value="1"/>
</dbReference>
<dbReference type="InterPro" id="IPR017441">
    <property type="entry name" value="Protein_kinase_ATP_BS"/>
</dbReference>
<dbReference type="Proteomes" id="UP000053259">
    <property type="component" value="Unassembled WGS sequence"/>
</dbReference>
<evidence type="ECO:0000259" key="12">
    <source>
        <dbReference type="PROSITE" id="PS50011"/>
    </source>
</evidence>
<dbReference type="PROSITE" id="PS51285">
    <property type="entry name" value="AGC_KINASE_CTER"/>
    <property type="match status" value="1"/>
</dbReference>
<gene>
    <name evidence="14" type="ORF">PV09_04275</name>
</gene>
<feature type="region of interest" description="Disordered" evidence="11">
    <location>
        <begin position="1"/>
        <end position="52"/>
    </location>
</feature>
<evidence type="ECO:0000313" key="15">
    <source>
        <dbReference type="Proteomes" id="UP000053259"/>
    </source>
</evidence>
<dbReference type="EC" id="2.7.11.11" evidence="1"/>
<feature type="domain" description="Protein kinase" evidence="12">
    <location>
        <begin position="91"/>
        <end position="353"/>
    </location>
</feature>
<dbReference type="GO" id="GO:0005829">
    <property type="term" value="C:cytosol"/>
    <property type="evidence" value="ECO:0007669"/>
    <property type="project" value="TreeGrafter"/>
</dbReference>
<organism evidence="14 15">
    <name type="scientific">Verruconis gallopava</name>
    <dbReference type="NCBI Taxonomy" id="253628"/>
    <lineage>
        <taxon>Eukaryota</taxon>
        <taxon>Fungi</taxon>
        <taxon>Dikarya</taxon>
        <taxon>Ascomycota</taxon>
        <taxon>Pezizomycotina</taxon>
        <taxon>Dothideomycetes</taxon>
        <taxon>Pleosporomycetidae</taxon>
        <taxon>Venturiales</taxon>
        <taxon>Sympoventuriaceae</taxon>
        <taxon>Verruconis</taxon>
    </lineage>
</organism>
<dbReference type="FunFam" id="1.10.510.10:FF:000005">
    <property type="entry name" value="cAMP-dependent protein kinase catalytic subunit alpha"/>
    <property type="match status" value="1"/>
</dbReference>
<dbReference type="InParanoid" id="A0A0D2ADK4"/>
<dbReference type="GO" id="GO:0005952">
    <property type="term" value="C:cAMP-dependent protein kinase complex"/>
    <property type="evidence" value="ECO:0007669"/>
    <property type="project" value="TreeGrafter"/>
</dbReference>
<dbReference type="GeneID" id="27312248"/>
<dbReference type="PROSITE" id="PS50011">
    <property type="entry name" value="PROTEIN_KINASE_DOM"/>
    <property type="match status" value="1"/>
</dbReference>
<evidence type="ECO:0000256" key="1">
    <source>
        <dbReference type="ARBA" id="ARBA00012444"/>
    </source>
</evidence>
<keyword evidence="15" id="KW-1185">Reference proteome</keyword>
<dbReference type="OrthoDB" id="63267at2759"/>
<feature type="domain" description="AGC-kinase C-terminal" evidence="13">
    <location>
        <begin position="354"/>
        <end position="411"/>
    </location>
</feature>
<evidence type="ECO:0000256" key="11">
    <source>
        <dbReference type="SAM" id="MobiDB-lite"/>
    </source>
</evidence>
<comment type="similarity">
    <text evidence="10">Belongs to the protein kinase superfamily.</text>
</comment>
<feature type="compositionally biased region" description="Basic and acidic residues" evidence="11">
    <location>
        <begin position="11"/>
        <end position="52"/>
    </location>
</feature>
<sequence>MAAAAINTLRELPHKLRKASSEEVSGARRESHHSPKPPHESRHERKEHEQERNQILQWEAEKHTLRPEEIVRRGDEKHVGFSSRRLRCDDFELRKTLGTGTFARVWLVTLRADTNTTNPKVFALKILRKADVVRLKQVEHVRNERNILAAVAGHPFITCLVTSFQDHDSLYMLLDYCPGGEVFSYLRRARRFNEETSRFYASEIVLILEFLHERMGVAYRDLKPENMLIDAEGHLKLVDFGFAKKIGKLETYTLCGTPEYLAPEVIRNTGHGYAVDWWALGILIYEFLVGQPPFWDQNPIKIYEQIVEGKIRFPSAMPDAARDIISRLCTVDVTKRLGNIKGGARTVKQHEWFAGVNWDDMYYRRCRGPIIPHLSSPTDTRNFDEYEPESEDREKFTDEMNKKYEEFFADF</sequence>
<dbReference type="HOGENOM" id="CLU_000288_63_5_1"/>
<dbReference type="EMBL" id="KN847540">
    <property type="protein sequence ID" value="KIW04520.1"/>
    <property type="molecule type" value="Genomic_DNA"/>
</dbReference>
<dbReference type="SUPFAM" id="SSF56112">
    <property type="entry name" value="Protein kinase-like (PK-like)"/>
    <property type="match status" value="1"/>
</dbReference>
<dbReference type="GO" id="GO:0004691">
    <property type="term" value="F:cAMP-dependent protein kinase activity"/>
    <property type="evidence" value="ECO:0007669"/>
    <property type="project" value="UniProtKB-EC"/>
</dbReference>
<evidence type="ECO:0000256" key="3">
    <source>
        <dbReference type="ARBA" id="ARBA00022679"/>
    </source>
</evidence>
<dbReference type="PANTHER" id="PTHR24353:SF37">
    <property type="entry name" value="CAMP-DEPENDENT PROTEIN KINASE CATALYTIC SUBUNIT PRKX"/>
    <property type="match status" value="1"/>
</dbReference>
<evidence type="ECO:0000256" key="6">
    <source>
        <dbReference type="ARBA" id="ARBA00022840"/>
    </source>
</evidence>
<dbReference type="RefSeq" id="XP_016214389.1">
    <property type="nucleotide sequence ID" value="XM_016357597.1"/>
</dbReference>
<evidence type="ECO:0000313" key="14">
    <source>
        <dbReference type="EMBL" id="KIW04520.1"/>
    </source>
</evidence>
<dbReference type="InterPro" id="IPR000719">
    <property type="entry name" value="Prot_kinase_dom"/>
</dbReference>
<evidence type="ECO:0000256" key="9">
    <source>
        <dbReference type="PROSITE-ProRule" id="PRU10141"/>
    </source>
</evidence>
<feature type="binding site" evidence="9">
    <location>
        <position position="125"/>
    </location>
    <ligand>
        <name>ATP</name>
        <dbReference type="ChEBI" id="CHEBI:30616"/>
    </ligand>
</feature>
<dbReference type="CDD" id="cd05580">
    <property type="entry name" value="STKc_PKA_like"/>
    <property type="match status" value="1"/>
</dbReference>
<comment type="catalytic activity">
    <reaction evidence="7">
        <text>L-threonyl-[protein] + ATP = O-phospho-L-threonyl-[protein] + ADP + H(+)</text>
        <dbReference type="Rhea" id="RHEA:46608"/>
        <dbReference type="Rhea" id="RHEA-COMP:11060"/>
        <dbReference type="Rhea" id="RHEA-COMP:11605"/>
        <dbReference type="ChEBI" id="CHEBI:15378"/>
        <dbReference type="ChEBI" id="CHEBI:30013"/>
        <dbReference type="ChEBI" id="CHEBI:30616"/>
        <dbReference type="ChEBI" id="CHEBI:61977"/>
        <dbReference type="ChEBI" id="CHEBI:456216"/>
        <dbReference type="EC" id="2.7.11.11"/>
    </reaction>
</comment>
<dbReference type="AlphaFoldDB" id="A0A0D2ADK4"/>
<evidence type="ECO:0000256" key="4">
    <source>
        <dbReference type="ARBA" id="ARBA00022741"/>
    </source>
</evidence>
<dbReference type="Gene3D" id="3.30.200.20">
    <property type="entry name" value="Phosphorylase Kinase, domain 1"/>
    <property type="match status" value="1"/>
</dbReference>
<proteinExistence type="inferred from homology"/>
<accession>A0A0D2ADK4</accession>
<dbReference type="InterPro" id="IPR008271">
    <property type="entry name" value="Ser/Thr_kinase_AS"/>
</dbReference>
<evidence type="ECO:0000256" key="2">
    <source>
        <dbReference type="ARBA" id="ARBA00022527"/>
    </source>
</evidence>
<keyword evidence="2 10" id="KW-0723">Serine/threonine-protein kinase</keyword>